<protein>
    <submittedName>
        <fullName evidence="1">Uncharacterized protein</fullName>
    </submittedName>
</protein>
<keyword evidence="2" id="KW-1185">Reference proteome</keyword>
<gene>
    <name evidence="1" type="ORF">VFH_U087920</name>
</gene>
<accession>A0AAV0YFH1</accession>
<comment type="caution">
    <text evidence="1">The sequence shown here is derived from an EMBL/GenBank/DDBJ whole genome shotgun (WGS) entry which is preliminary data.</text>
</comment>
<reference evidence="1 2" key="1">
    <citation type="submission" date="2023-01" db="EMBL/GenBank/DDBJ databases">
        <authorList>
            <person name="Kreplak J."/>
        </authorList>
    </citation>
    <scope>NUCLEOTIDE SEQUENCE [LARGE SCALE GENOMIC DNA]</scope>
</reference>
<evidence type="ECO:0000313" key="1">
    <source>
        <dbReference type="EMBL" id="CAI8584696.1"/>
    </source>
</evidence>
<dbReference type="AlphaFoldDB" id="A0AAV0YFH1"/>
<evidence type="ECO:0000313" key="2">
    <source>
        <dbReference type="Proteomes" id="UP001157006"/>
    </source>
</evidence>
<name>A0AAV0YFH1_VICFA</name>
<proteinExistence type="predicted"/>
<organism evidence="1 2">
    <name type="scientific">Vicia faba</name>
    <name type="common">Broad bean</name>
    <name type="synonym">Faba vulgaris</name>
    <dbReference type="NCBI Taxonomy" id="3906"/>
    <lineage>
        <taxon>Eukaryota</taxon>
        <taxon>Viridiplantae</taxon>
        <taxon>Streptophyta</taxon>
        <taxon>Embryophyta</taxon>
        <taxon>Tracheophyta</taxon>
        <taxon>Spermatophyta</taxon>
        <taxon>Magnoliopsida</taxon>
        <taxon>eudicotyledons</taxon>
        <taxon>Gunneridae</taxon>
        <taxon>Pentapetalae</taxon>
        <taxon>rosids</taxon>
        <taxon>fabids</taxon>
        <taxon>Fabales</taxon>
        <taxon>Fabaceae</taxon>
        <taxon>Papilionoideae</taxon>
        <taxon>50 kb inversion clade</taxon>
        <taxon>NPAAA clade</taxon>
        <taxon>Hologalegina</taxon>
        <taxon>IRL clade</taxon>
        <taxon>Fabeae</taxon>
        <taxon>Vicia</taxon>
    </lineage>
</organism>
<dbReference type="Proteomes" id="UP001157006">
    <property type="component" value="Unassembled WGS sequence"/>
</dbReference>
<dbReference type="EMBL" id="CATIWC010002198">
    <property type="protein sequence ID" value="CAI8584696.1"/>
    <property type="molecule type" value="Genomic_DNA"/>
</dbReference>
<sequence>MHADNANPSNFSVGHQPVQGSSVQFLIFGLPLGYTPPFTNATNGGPTVQPPVQISIATEGHPTGFFCPPKPISKAITTQQNPAATTAETPLCFMASIMSFASSKPLSYQVSWSKQCDDYYDNLIEQNDNNDSRLAIVPWVPQSSSGSSHTFDDDKNNMNTIELMEADEMEEEPEDEDEGAMMDVEQEEKNFSRGISTTLFVTSKHFNSYYLDSLKIIT</sequence>